<dbReference type="Proteomes" id="UP000034883">
    <property type="component" value="Chromosome"/>
</dbReference>
<gene>
    <name evidence="2" type="ORF">DB32_000638</name>
</gene>
<evidence type="ECO:0000313" key="2">
    <source>
        <dbReference type="EMBL" id="AKF03489.1"/>
    </source>
</evidence>
<proteinExistence type="predicted"/>
<dbReference type="EMBL" id="CP011125">
    <property type="protein sequence ID" value="AKF03489.1"/>
    <property type="molecule type" value="Genomic_DNA"/>
</dbReference>
<reference evidence="2 3" key="1">
    <citation type="submission" date="2015-03" db="EMBL/GenBank/DDBJ databases">
        <title>Genome assembly of Sandaracinus amylolyticus DSM 53668.</title>
        <authorList>
            <person name="Sharma G."/>
            <person name="Subramanian S."/>
        </authorList>
    </citation>
    <scope>NUCLEOTIDE SEQUENCE [LARGE SCALE GENOMIC DNA]</scope>
    <source>
        <strain evidence="2 3">DSM 53668</strain>
    </source>
</reference>
<protein>
    <submittedName>
        <fullName evidence="2">Uncharacterized protein</fullName>
    </submittedName>
</protein>
<accession>A0A0F6SDI2</accession>
<evidence type="ECO:0000313" key="3">
    <source>
        <dbReference type="Proteomes" id="UP000034883"/>
    </source>
</evidence>
<dbReference type="STRING" id="927083.DB32_000638"/>
<evidence type="ECO:0000256" key="1">
    <source>
        <dbReference type="SAM" id="MobiDB-lite"/>
    </source>
</evidence>
<name>A0A0F6SDI2_9BACT</name>
<sequence length="46" mass="5086">MRGWSDRPWLSSVPLDEDGPVLGEGALRSGRTTCLYPQTRAKPDRG</sequence>
<dbReference type="KEGG" id="samy:DB32_000638"/>
<dbReference type="AlphaFoldDB" id="A0A0F6SDI2"/>
<organism evidence="2 3">
    <name type="scientific">Sandaracinus amylolyticus</name>
    <dbReference type="NCBI Taxonomy" id="927083"/>
    <lineage>
        <taxon>Bacteria</taxon>
        <taxon>Pseudomonadati</taxon>
        <taxon>Myxococcota</taxon>
        <taxon>Polyangia</taxon>
        <taxon>Polyangiales</taxon>
        <taxon>Sandaracinaceae</taxon>
        <taxon>Sandaracinus</taxon>
    </lineage>
</organism>
<keyword evidence="3" id="KW-1185">Reference proteome</keyword>
<feature type="region of interest" description="Disordered" evidence="1">
    <location>
        <begin position="1"/>
        <end position="26"/>
    </location>
</feature>